<dbReference type="AlphaFoldDB" id="Q092H5"/>
<evidence type="ECO:0000259" key="4">
    <source>
        <dbReference type="Pfam" id="PF09118"/>
    </source>
</evidence>
<dbReference type="Pfam" id="PF09118">
    <property type="entry name" value="GO-like_E_set"/>
    <property type="match status" value="1"/>
</dbReference>
<sequence>MHCTVRIWMAALTLGATACASQEAPLLETEASNEVGVNSLALGGLPAHAKWSGLVTLPLVPGAAANLPDGTVVFWAAYDNDDFRIPGTNTVTVFFNPQTGTLSGVQNSNTGHDMFCPGTTNLPDGRILVNGGSTNNKTSIYDWRTGVWTTSGEMSIARGYQANTLLADGSVLTLGGSWAGDRMQSKDAEVWSAGTWRRLPHLVLDDSFNATAPSDAKYLDNHMWLFPMSNGRVLHAGPSVQMHWLDLVGDGAVEPIGPRGTDASSLNGSVAMYDVDKILKVGGARDYGSDAEPYAGLNATNTAHVLELNAAGRLTITQNASMTYARVFAHAVVLPTGQVVVVGGSTRPKLFSDDYAVLAPEIWDPVTRTFATLPAHARARPYHSVALLLTDGRVLVAGGGLGPNASNANHPDLEILSPPYLFNNDGTPAARPAIVSAPSNASHGATISITTDRAVSSFALVRMSSDTHSINNDQRRIPLTFSTIGTNTYQLNIPANRNAVLPGSYMLFAMMTSGTPSIAKVIQLGTTLTPARPAQPPDTYVWRFYTNPATSGRPNARSAYYYVATPTQAQPTPPVGYVLDTTTPSFMFQAWRTGGDGRVAIQLCRSGTNSHWLGNGCNGDTPVQTLFYAYAEPLRGSTKVLHYVSTAWGGKLIIPYTAQTKAQIDALDANAPTDPWAPWINRSPNDRLVPFYVSSTVADRYVWRFFSQPGMRPDVRSDYAYLTTPTQTAPTAPYSYTLDTTTYGAHMFRAWSTPGAERVPIYHCLSYGQRHWLGYGCTGDIPMSILFYAYPNSTAEGNVKSLHYLSMLWGGKLIIPSYSGTAAQIDGLDAATGEWDAWINRTTINRLVPYWVAGP</sequence>
<feature type="chain" id="PRO_5010840328" evidence="2">
    <location>
        <begin position="21"/>
        <end position="855"/>
    </location>
</feature>
<gene>
    <name evidence="5" type="ordered locus">STAUR_6507</name>
    <name evidence="6" type="ORF">STIAU_7884</name>
</gene>
<dbReference type="SUPFAM" id="SSF50965">
    <property type="entry name" value="Galactose oxidase, central domain"/>
    <property type="match status" value="1"/>
</dbReference>
<dbReference type="InterPro" id="IPR037293">
    <property type="entry name" value="Gal_Oxidase_central_sf"/>
</dbReference>
<dbReference type="EMBL" id="AAMD01000050">
    <property type="protein sequence ID" value="EAU66670.1"/>
    <property type="molecule type" value="Genomic_DNA"/>
</dbReference>
<dbReference type="InterPro" id="IPR009880">
    <property type="entry name" value="Glyoxal_oxidase_N"/>
</dbReference>
<proteinExistence type="predicted"/>
<evidence type="ECO:0000313" key="8">
    <source>
        <dbReference type="Proteomes" id="UP000032702"/>
    </source>
</evidence>
<dbReference type="PROSITE" id="PS51257">
    <property type="entry name" value="PROKAR_LIPOPROTEIN"/>
    <property type="match status" value="1"/>
</dbReference>
<dbReference type="KEGG" id="sur:STAUR_6507"/>
<dbReference type="PATRIC" id="fig|378806.16.peg.5829"/>
<dbReference type="InterPro" id="IPR015202">
    <property type="entry name" value="GO-like_E_set"/>
</dbReference>
<dbReference type="EC" id="1.1.3.9" evidence="6"/>
<dbReference type="InterPro" id="IPR013783">
    <property type="entry name" value="Ig-like_fold"/>
</dbReference>
<dbReference type="OrthoDB" id="8673369at2"/>
<evidence type="ECO:0000256" key="2">
    <source>
        <dbReference type="SAM" id="SignalP"/>
    </source>
</evidence>
<evidence type="ECO:0000313" key="5">
    <source>
        <dbReference type="EMBL" id="ADO74264.1"/>
    </source>
</evidence>
<dbReference type="SUPFAM" id="SSF81296">
    <property type="entry name" value="E set domains"/>
    <property type="match status" value="1"/>
</dbReference>
<name>Q092H5_STIAD</name>
<accession>Q092H5</accession>
<dbReference type="Pfam" id="PF07250">
    <property type="entry name" value="Glyoxal_oxid_N"/>
    <property type="match status" value="1"/>
</dbReference>
<dbReference type="Proteomes" id="UP000032702">
    <property type="component" value="Unassembled WGS sequence"/>
</dbReference>
<feature type="domain" description="Glyoxal oxidase N-terminal" evidence="3">
    <location>
        <begin position="299"/>
        <end position="399"/>
    </location>
</feature>
<keyword evidence="6" id="KW-0560">Oxidoreductase</keyword>
<dbReference type="STRING" id="378806.STAUR_6507"/>
<reference evidence="5 7" key="2">
    <citation type="journal article" date="2011" name="Mol. Biol. Evol.">
        <title>Comparative genomic analysis of fruiting body formation in Myxococcales.</title>
        <authorList>
            <person name="Huntley S."/>
            <person name="Hamann N."/>
            <person name="Wegener-Feldbrugge S."/>
            <person name="Treuner-Lange A."/>
            <person name="Kube M."/>
            <person name="Reinhardt R."/>
            <person name="Klages S."/>
            <person name="Muller R."/>
            <person name="Ronning C.M."/>
            <person name="Nierman W.C."/>
            <person name="Sogaard-Andersen L."/>
        </authorList>
    </citation>
    <scope>NUCLEOTIDE SEQUENCE [LARGE SCALE GENOMIC DNA]</scope>
    <source>
        <strain evidence="5 7">DW4/3-1</strain>
    </source>
</reference>
<dbReference type="HOGENOM" id="CLU_333967_0_0_7"/>
<evidence type="ECO:0000313" key="6">
    <source>
        <dbReference type="EMBL" id="EAU66670.1"/>
    </source>
</evidence>
<dbReference type="PANTHER" id="PTHR32208:SF56">
    <property type="entry name" value="GALACTOSE OXIDASE-RELATED"/>
    <property type="match status" value="1"/>
</dbReference>
<keyword evidence="1 2" id="KW-0732">Signal</keyword>
<dbReference type="GO" id="GO:0045480">
    <property type="term" value="F:galactose oxidase activity"/>
    <property type="evidence" value="ECO:0007669"/>
    <property type="project" value="UniProtKB-EC"/>
</dbReference>
<evidence type="ECO:0000259" key="3">
    <source>
        <dbReference type="Pfam" id="PF07250"/>
    </source>
</evidence>
<dbReference type="CDD" id="cd02851">
    <property type="entry name" value="E_set_GO_C"/>
    <property type="match status" value="1"/>
</dbReference>
<dbReference type="eggNOG" id="COG5563">
    <property type="taxonomic scope" value="Bacteria"/>
</dbReference>
<dbReference type="Proteomes" id="UP000001351">
    <property type="component" value="Chromosome"/>
</dbReference>
<evidence type="ECO:0000313" key="7">
    <source>
        <dbReference type="Proteomes" id="UP000001351"/>
    </source>
</evidence>
<keyword evidence="7" id="KW-1185">Reference proteome</keyword>
<dbReference type="InterPro" id="IPR011043">
    <property type="entry name" value="Gal_Oxase/kelch_b-propeller"/>
</dbReference>
<feature type="signal peptide" evidence="2">
    <location>
        <begin position="1"/>
        <end position="20"/>
    </location>
</feature>
<dbReference type="PANTHER" id="PTHR32208">
    <property type="entry name" value="SECRETED PROTEIN-RELATED"/>
    <property type="match status" value="1"/>
</dbReference>
<reference evidence="6 8" key="1">
    <citation type="submission" date="2006-04" db="EMBL/GenBank/DDBJ databases">
        <authorList>
            <person name="Nierman W.C."/>
        </authorList>
    </citation>
    <scope>NUCLEOTIDE SEQUENCE [LARGE SCALE GENOMIC DNA]</scope>
    <source>
        <strain evidence="6 8">DW4/3-1</strain>
    </source>
</reference>
<dbReference type="InterPro" id="IPR014756">
    <property type="entry name" value="Ig_E-set"/>
</dbReference>
<protein>
    <submittedName>
        <fullName evidence="6">Galactose oxidase</fullName>
        <ecNumber evidence="6">1.1.3.9</ecNumber>
    </submittedName>
</protein>
<feature type="domain" description="Galactose oxidase-like Early set" evidence="4">
    <location>
        <begin position="431"/>
        <end position="523"/>
    </location>
</feature>
<evidence type="ECO:0000256" key="1">
    <source>
        <dbReference type="ARBA" id="ARBA00022729"/>
    </source>
</evidence>
<dbReference type="EMBL" id="CP002271">
    <property type="protein sequence ID" value="ADO74264.1"/>
    <property type="molecule type" value="Genomic_DNA"/>
</dbReference>
<dbReference type="Gene3D" id="2.130.10.80">
    <property type="entry name" value="Galactose oxidase/kelch, beta-propeller"/>
    <property type="match status" value="1"/>
</dbReference>
<dbReference type="RefSeq" id="WP_002613815.1">
    <property type="nucleotide sequence ID" value="NC_014623.1"/>
</dbReference>
<organism evidence="6 8">
    <name type="scientific">Stigmatella aurantiaca (strain DW4/3-1)</name>
    <dbReference type="NCBI Taxonomy" id="378806"/>
    <lineage>
        <taxon>Bacteria</taxon>
        <taxon>Pseudomonadati</taxon>
        <taxon>Myxococcota</taxon>
        <taxon>Myxococcia</taxon>
        <taxon>Myxococcales</taxon>
        <taxon>Cystobacterineae</taxon>
        <taxon>Archangiaceae</taxon>
        <taxon>Stigmatella</taxon>
    </lineage>
</organism>
<dbReference type="Gene3D" id="2.60.40.10">
    <property type="entry name" value="Immunoglobulins"/>
    <property type="match status" value="1"/>
</dbReference>